<keyword evidence="5" id="KW-1185">Reference proteome</keyword>
<gene>
    <name evidence="4" type="ORF">EOE48_07465</name>
</gene>
<feature type="domain" description="CMP/dCMP-type deaminase" evidence="3">
    <location>
        <begin position="5"/>
        <end position="130"/>
    </location>
</feature>
<evidence type="ECO:0000256" key="1">
    <source>
        <dbReference type="ARBA" id="ARBA00022723"/>
    </source>
</evidence>
<protein>
    <submittedName>
        <fullName evidence="4">Nucleoside deaminase</fullName>
    </submittedName>
</protein>
<dbReference type="InterPro" id="IPR002125">
    <property type="entry name" value="CMP_dCMP_dom"/>
</dbReference>
<dbReference type="AlphaFoldDB" id="A0A3S2VSC6"/>
<proteinExistence type="predicted"/>
<evidence type="ECO:0000259" key="3">
    <source>
        <dbReference type="PROSITE" id="PS51747"/>
    </source>
</evidence>
<dbReference type="CDD" id="cd01285">
    <property type="entry name" value="nucleoside_deaminase"/>
    <property type="match status" value="1"/>
</dbReference>
<dbReference type="EMBL" id="SACP01000005">
    <property type="protein sequence ID" value="RVU19778.1"/>
    <property type="molecule type" value="Genomic_DNA"/>
</dbReference>
<dbReference type="PROSITE" id="PS00903">
    <property type="entry name" value="CYT_DCMP_DEAMINASES_1"/>
    <property type="match status" value="1"/>
</dbReference>
<dbReference type="GO" id="GO:0008270">
    <property type="term" value="F:zinc ion binding"/>
    <property type="evidence" value="ECO:0007669"/>
    <property type="project" value="InterPro"/>
</dbReference>
<dbReference type="PROSITE" id="PS51747">
    <property type="entry name" value="CYT_DCMP_DEAMINASES_2"/>
    <property type="match status" value="1"/>
</dbReference>
<dbReference type="Proteomes" id="UP000286997">
    <property type="component" value="Unassembled WGS sequence"/>
</dbReference>
<dbReference type="PANTHER" id="PTHR11079">
    <property type="entry name" value="CYTOSINE DEAMINASE FAMILY MEMBER"/>
    <property type="match status" value="1"/>
</dbReference>
<evidence type="ECO:0000256" key="2">
    <source>
        <dbReference type="ARBA" id="ARBA00022833"/>
    </source>
</evidence>
<keyword evidence="2" id="KW-0862">Zinc</keyword>
<reference evidence="4 5" key="1">
    <citation type="submission" date="2019-01" db="EMBL/GenBank/DDBJ databases">
        <authorList>
            <person name="Chen W.-M."/>
        </authorList>
    </citation>
    <scope>NUCLEOTIDE SEQUENCE [LARGE SCALE GENOMIC DNA]</scope>
    <source>
        <strain evidence="4 5">TER-1</strain>
    </source>
</reference>
<dbReference type="InterPro" id="IPR016192">
    <property type="entry name" value="APOBEC/CMP_deaminase_Zn-bd"/>
</dbReference>
<sequence length="160" mass="17284">MSGPADEAAFMRRAIALSEEAVAKGQAPFGAVVVDAAGRVVGEGHNTVRAHHDPTAHGEMVALRDAWGRLGERGPLEDCTLYTSCEPCLMCTVVIAQMRLRRVVFAARGTDVPGAQRLFDADLAKAAAWIDGRPGWRAVEVEGDVLRDEALAVMRLFDWL</sequence>
<dbReference type="Gene3D" id="3.40.140.10">
    <property type="entry name" value="Cytidine Deaminase, domain 2"/>
    <property type="match status" value="1"/>
</dbReference>
<dbReference type="InterPro" id="IPR016193">
    <property type="entry name" value="Cytidine_deaminase-like"/>
</dbReference>
<dbReference type="PANTHER" id="PTHR11079:SF162">
    <property type="entry name" value="RIBOFLAVIN BIOSYNTHESIS PROTEIN PYRD, CHLOROPLASTIC"/>
    <property type="match status" value="1"/>
</dbReference>
<evidence type="ECO:0000313" key="5">
    <source>
        <dbReference type="Proteomes" id="UP000286997"/>
    </source>
</evidence>
<dbReference type="RefSeq" id="WP_127728162.1">
    <property type="nucleotide sequence ID" value="NZ_SACP01000005.1"/>
</dbReference>
<accession>A0A3S2VSC6</accession>
<dbReference type="Pfam" id="PF00383">
    <property type="entry name" value="dCMP_cyt_deam_1"/>
    <property type="match status" value="1"/>
</dbReference>
<dbReference type="GO" id="GO:0016787">
    <property type="term" value="F:hydrolase activity"/>
    <property type="evidence" value="ECO:0007669"/>
    <property type="project" value="InterPro"/>
</dbReference>
<dbReference type="SUPFAM" id="SSF53927">
    <property type="entry name" value="Cytidine deaminase-like"/>
    <property type="match status" value="1"/>
</dbReference>
<evidence type="ECO:0000313" key="4">
    <source>
        <dbReference type="EMBL" id="RVU19778.1"/>
    </source>
</evidence>
<name>A0A3S2VSC6_9HYPH</name>
<comment type="caution">
    <text evidence="4">The sequence shown here is derived from an EMBL/GenBank/DDBJ whole genome shotgun (WGS) entry which is preliminary data.</text>
</comment>
<organism evidence="4 5">
    <name type="scientific">Methylobacterium oryzihabitans</name>
    <dbReference type="NCBI Taxonomy" id="2499852"/>
    <lineage>
        <taxon>Bacteria</taxon>
        <taxon>Pseudomonadati</taxon>
        <taxon>Pseudomonadota</taxon>
        <taxon>Alphaproteobacteria</taxon>
        <taxon>Hyphomicrobiales</taxon>
        <taxon>Methylobacteriaceae</taxon>
        <taxon>Methylobacterium</taxon>
    </lineage>
</organism>
<dbReference type="OrthoDB" id="9802676at2"/>
<keyword evidence="1" id="KW-0479">Metal-binding</keyword>